<feature type="domain" description="Oligosaccharyl transferase STT3 N-terminal" evidence="22">
    <location>
        <begin position="24"/>
        <end position="424"/>
    </location>
</feature>
<evidence type="ECO:0000256" key="7">
    <source>
        <dbReference type="ARBA" id="ARBA00022676"/>
    </source>
</evidence>
<comment type="cofactor">
    <cofactor evidence="1">
        <name>Mn(2+)</name>
        <dbReference type="ChEBI" id="CHEBI:29035"/>
    </cofactor>
</comment>
<evidence type="ECO:0000256" key="20">
    <source>
        <dbReference type="SAM" id="MobiDB-lite"/>
    </source>
</evidence>
<evidence type="ECO:0000256" key="8">
    <source>
        <dbReference type="ARBA" id="ARBA00022679"/>
    </source>
</evidence>
<evidence type="ECO:0000256" key="18">
    <source>
        <dbReference type="ARBA" id="ARBA00065008"/>
    </source>
</evidence>
<feature type="transmembrane region" description="Helical" evidence="21">
    <location>
        <begin position="145"/>
        <end position="164"/>
    </location>
</feature>
<comment type="subunit">
    <text evidence="18">Component of the oligosaccharyltransferase (OST) complex. There are 2 OST complexes, OST-A and OST-B, which contain STT3A or STT3B as catalytic subunit, respectively. OST-A and OST-B contain common core subunits RPN1, RPN2, OST48, OST4, DAD1 and TMEM258, and OST-B contains either MAGT1 or TUSC3 as specific accessory subunit.</text>
</comment>
<dbReference type="GO" id="GO:0018279">
    <property type="term" value="P:protein N-linked glycosylation via asparagine"/>
    <property type="evidence" value="ECO:0000318"/>
    <property type="project" value="GO_Central"/>
</dbReference>
<keyword evidence="12" id="KW-0460">Magnesium</keyword>
<dbReference type="PANTHER" id="PTHR13872">
    <property type="entry name" value="DOLICHYL-DIPHOSPHOOLIGOSACCHARIDE--PROTEIN GLYCOSYLTRANSFERASE SUBUNIT"/>
    <property type="match status" value="1"/>
</dbReference>
<dbReference type="Pfam" id="PF02516">
    <property type="entry name" value="STT3"/>
    <property type="match status" value="1"/>
</dbReference>
<evidence type="ECO:0000256" key="13">
    <source>
        <dbReference type="ARBA" id="ARBA00022989"/>
    </source>
</evidence>
<dbReference type="Proteomes" id="UP000008144">
    <property type="component" value="Chromosome 1"/>
</dbReference>
<feature type="transmembrane region" description="Helical" evidence="21">
    <location>
        <begin position="243"/>
        <end position="262"/>
    </location>
</feature>
<evidence type="ECO:0000256" key="14">
    <source>
        <dbReference type="ARBA" id="ARBA00023136"/>
    </source>
</evidence>
<evidence type="ECO:0000256" key="16">
    <source>
        <dbReference type="ARBA" id="ARBA00023211"/>
    </source>
</evidence>
<evidence type="ECO:0000256" key="11">
    <source>
        <dbReference type="ARBA" id="ARBA00022824"/>
    </source>
</evidence>
<evidence type="ECO:0000256" key="3">
    <source>
        <dbReference type="ARBA" id="ARBA00004477"/>
    </source>
</evidence>
<evidence type="ECO:0000259" key="22">
    <source>
        <dbReference type="Pfam" id="PF02516"/>
    </source>
</evidence>
<dbReference type="GO" id="GO:0008250">
    <property type="term" value="C:oligosaccharyltransferase complex"/>
    <property type="evidence" value="ECO:0007669"/>
    <property type="project" value="UniProtKB-ARBA"/>
</dbReference>
<evidence type="ECO:0000313" key="25">
    <source>
        <dbReference type="Proteomes" id="UP000008144"/>
    </source>
</evidence>
<dbReference type="GO" id="GO:0004579">
    <property type="term" value="F:dolichyl-diphosphooligosaccharide-protein glycotransferase activity"/>
    <property type="evidence" value="ECO:0000318"/>
    <property type="project" value="GO_Central"/>
</dbReference>
<feature type="transmembrane region" description="Helical" evidence="21">
    <location>
        <begin position="304"/>
        <end position="330"/>
    </location>
</feature>
<evidence type="ECO:0000256" key="1">
    <source>
        <dbReference type="ARBA" id="ARBA00001936"/>
    </source>
</evidence>
<evidence type="ECO:0000256" key="21">
    <source>
        <dbReference type="SAM" id="Phobius"/>
    </source>
</evidence>
<evidence type="ECO:0000313" key="24">
    <source>
        <dbReference type="Ensembl" id="ENSCINP00000003935.3"/>
    </source>
</evidence>
<dbReference type="FunCoup" id="F6XU15">
    <property type="interactions" value="689"/>
</dbReference>
<dbReference type="InterPro" id="IPR003674">
    <property type="entry name" value="Oligo_trans_STT3"/>
</dbReference>
<dbReference type="GO" id="GO:0046872">
    <property type="term" value="F:metal ion binding"/>
    <property type="evidence" value="ECO:0007669"/>
    <property type="project" value="UniProtKB-KW"/>
</dbReference>
<proteinExistence type="inferred from homology"/>
<feature type="transmembrane region" description="Helical" evidence="21">
    <location>
        <begin position="501"/>
        <end position="521"/>
    </location>
</feature>
<evidence type="ECO:0000256" key="9">
    <source>
        <dbReference type="ARBA" id="ARBA00022692"/>
    </source>
</evidence>
<dbReference type="Ensembl" id="ENSCINT00000003935.3">
    <property type="protein sequence ID" value="ENSCINP00000003935.3"/>
    <property type="gene ID" value="ENSCING00000001945.3"/>
</dbReference>
<dbReference type="UniPathway" id="UPA00378"/>
<evidence type="ECO:0000256" key="15">
    <source>
        <dbReference type="ARBA" id="ARBA00023180"/>
    </source>
</evidence>
<dbReference type="Pfam" id="PF21436">
    <property type="entry name" value="STT3-PglB_core"/>
    <property type="match status" value="1"/>
</dbReference>
<feature type="transmembrane region" description="Helical" evidence="21">
    <location>
        <begin position="392"/>
        <end position="410"/>
    </location>
</feature>
<feature type="domain" description="STT3/PglB/AglB core" evidence="23">
    <location>
        <begin position="564"/>
        <end position="620"/>
    </location>
</feature>
<feature type="transmembrane region" description="Helical" evidence="21">
    <location>
        <begin position="274"/>
        <end position="292"/>
    </location>
</feature>
<keyword evidence="9 21" id="KW-0812">Transmembrane</keyword>
<dbReference type="InterPro" id="IPR048999">
    <property type="entry name" value="STT3-PglB_core"/>
</dbReference>
<dbReference type="EC" id="2.4.99.18" evidence="6"/>
<comment type="catalytic activity">
    <reaction evidence="17">
        <text>a di-trans,poly-cis-dolichyl diphosphooligosaccharide + L-asparaginyl-[protein] = N(4)-(oligosaccharide-(1-&gt;4)-N-acetyl-beta-D-glucosaminyl-(1-&gt;4)-N-acetyl-beta-D-glucosaminyl)-L-asparaginyl-[protein] + a di-trans,poly-cis-dolichyl diphosphate + H(+)</text>
        <dbReference type="Rhea" id="RHEA:22980"/>
        <dbReference type="Rhea" id="RHEA-COMP:12804"/>
        <dbReference type="Rhea" id="RHEA-COMP:12805"/>
        <dbReference type="Rhea" id="RHEA-COMP:19506"/>
        <dbReference type="Rhea" id="RHEA-COMP:19509"/>
        <dbReference type="ChEBI" id="CHEBI:15378"/>
        <dbReference type="ChEBI" id="CHEBI:50347"/>
        <dbReference type="ChEBI" id="CHEBI:57497"/>
        <dbReference type="ChEBI" id="CHEBI:57570"/>
        <dbReference type="ChEBI" id="CHEBI:132529"/>
        <dbReference type="EC" id="2.4.99.18"/>
    </reaction>
</comment>
<dbReference type="PANTHER" id="PTHR13872:SF1">
    <property type="entry name" value="DOLICHYL-DIPHOSPHOOLIGOSACCHARIDE--PROTEIN GLYCOSYLTRANSFERASE SUBUNIT STT3B"/>
    <property type="match status" value="1"/>
</dbReference>
<evidence type="ECO:0000256" key="2">
    <source>
        <dbReference type="ARBA" id="ARBA00001946"/>
    </source>
</evidence>
<reference evidence="24" key="2">
    <citation type="journal article" date="2008" name="Genome Biol.">
        <title>Improved genome assembly and evidence-based global gene model set for the chordate Ciona intestinalis: new insight into intron and operon populations.</title>
        <authorList>
            <person name="Satou Y."/>
            <person name="Mineta K."/>
            <person name="Ogasawara M."/>
            <person name="Sasakura Y."/>
            <person name="Shoguchi E."/>
            <person name="Ueno K."/>
            <person name="Yamada L."/>
            <person name="Matsumoto J."/>
            <person name="Wasserscheid J."/>
            <person name="Dewar K."/>
            <person name="Wiley G.B."/>
            <person name="Macmil S.L."/>
            <person name="Roe B.A."/>
            <person name="Zeller R.W."/>
            <person name="Hastings K.E."/>
            <person name="Lemaire P."/>
            <person name="Lindquist E."/>
            <person name="Endo T."/>
            <person name="Hotta K."/>
            <person name="Inaba K."/>
        </authorList>
    </citation>
    <scope>NUCLEOTIDE SEQUENCE [LARGE SCALE GENOMIC DNA]</scope>
    <source>
        <strain evidence="24">wild type</strain>
    </source>
</reference>
<comment type="similarity">
    <text evidence="5">Belongs to the STT3 family.</text>
</comment>
<evidence type="ECO:0000259" key="23">
    <source>
        <dbReference type="Pfam" id="PF21436"/>
    </source>
</evidence>
<name>F6XU15_CIOIN</name>
<evidence type="ECO:0000256" key="5">
    <source>
        <dbReference type="ARBA" id="ARBA00010810"/>
    </source>
</evidence>
<dbReference type="InterPro" id="IPR048307">
    <property type="entry name" value="STT3_N"/>
</dbReference>
<dbReference type="STRING" id="7719.ENSCINP00000003935"/>
<keyword evidence="14 21" id="KW-0472">Membrane</keyword>
<reference evidence="24" key="4">
    <citation type="submission" date="2025-09" db="UniProtKB">
        <authorList>
            <consortium name="Ensembl"/>
        </authorList>
    </citation>
    <scope>IDENTIFICATION</scope>
</reference>
<feature type="transmembrane region" description="Helical" evidence="21">
    <location>
        <begin position="89"/>
        <end position="109"/>
    </location>
</feature>
<reference evidence="24" key="3">
    <citation type="submission" date="2025-08" db="UniProtKB">
        <authorList>
            <consortium name="Ensembl"/>
        </authorList>
    </citation>
    <scope>IDENTIFICATION</scope>
</reference>
<evidence type="ECO:0000256" key="6">
    <source>
        <dbReference type="ARBA" id="ARBA00012605"/>
    </source>
</evidence>
<feature type="transmembrane region" description="Helical" evidence="21">
    <location>
        <begin position="176"/>
        <end position="192"/>
    </location>
</feature>
<feature type="region of interest" description="Disordered" evidence="20">
    <location>
        <begin position="446"/>
        <end position="486"/>
    </location>
</feature>
<feature type="transmembrane region" description="Helical" evidence="21">
    <location>
        <begin position="366"/>
        <end position="385"/>
    </location>
</feature>
<evidence type="ECO:0000256" key="4">
    <source>
        <dbReference type="ARBA" id="ARBA00004922"/>
    </source>
</evidence>
<dbReference type="AlphaFoldDB" id="F6XU15"/>
<dbReference type="OMA" id="TKELWSP"/>
<feature type="compositionally biased region" description="Acidic residues" evidence="20">
    <location>
        <begin position="448"/>
        <end position="459"/>
    </location>
</feature>
<feature type="transmembrane region" description="Helical" evidence="21">
    <location>
        <begin position="20"/>
        <end position="45"/>
    </location>
</feature>
<dbReference type="FunFam" id="3.40.50.12610:FF:000001">
    <property type="entry name" value="Dolichyl-diphosphooligosaccharide--protein glycosyltransferase subunit STT3B"/>
    <property type="match status" value="1"/>
</dbReference>
<dbReference type="EMBL" id="EAAA01000305">
    <property type="status" value="NOT_ANNOTATED_CDS"/>
    <property type="molecule type" value="Genomic_DNA"/>
</dbReference>
<evidence type="ECO:0000256" key="17">
    <source>
        <dbReference type="ARBA" id="ARBA00048829"/>
    </source>
</evidence>
<comment type="cofactor">
    <cofactor evidence="2">
        <name>Mg(2+)</name>
        <dbReference type="ChEBI" id="CHEBI:18420"/>
    </cofactor>
</comment>
<keyword evidence="25" id="KW-1185">Reference proteome</keyword>
<keyword evidence="13 21" id="KW-1133">Transmembrane helix</keyword>
<dbReference type="GeneTree" id="ENSGT00940000155488"/>
<evidence type="ECO:0000256" key="12">
    <source>
        <dbReference type="ARBA" id="ARBA00022842"/>
    </source>
</evidence>
<organism evidence="24 25">
    <name type="scientific">Ciona intestinalis</name>
    <name type="common">Transparent sea squirt</name>
    <name type="synonym">Ascidia intestinalis</name>
    <dbReference type="NCBI Taxonomy" id="7719"/>
    <lineage>
        <taxon>Eukaryota</taxon>
        <taxon>Metazoa</taxon>
        <taxon>Chordata</taxon>
        <taxon>Tunicata</taxon>
        <taxon>Ascidiacea</taxon>
        <taxon>Phlebobranchia</taxon>
        <taxon>Cionidae</taxon>
        <taxon>Ciona</taxon>
    </lineage>
</organism>
<comment type="subcellular location">
    <subcellularLocation>
        <location evidence="3">Endoplasmic reticulum membrane</location>
        <topology evidence="3">Multi-pass membrane protein</topology>
    </subcellularLocation>
</comment>
<keyword evidence="8" id="KW-0808">Transferase</keyword>
<dbReference type="GO" id="GO:0043687">
    <property type="term" value="P:post-translational protein modification"/>
    <property type="evidence" value="ECO:0000318"/>
    <property type="project" value="GO_Central"/>
</dbReference>
<protein>
    <recommendedName>
        <fullName evidence="19">Dolichyl-diphosphooligosaccharide--protein glycosyltransferase subunit STT3B</fullName>
        <ecNumber evidence="6">2.4.99.18</ecNumber>
    </recommendedName>
</protein>
<keyword evidence="7" id="KW-0328">Glycosyltransferase</keyword>
<evidence type="ECO:0000256" key="10">
    <source>
        <dbReference type="ARBA" id="ARBA00022723"/>
    </source>
</evidence>
<keyword evidence="16" id="KW-0464">Manganese</keyword>
<dbReference type="HOGENOM" id="CLU_009279_1_0_1"/>
<dbReference type="Gene3D" id="3.40.50.12610">
    <property type="match status" value="1"/>
</dbReference>
<evidence type="ECO:0000256" key="19">
    <source>
        <dbReference type="ARBA" id="ARBA00070525"/>
    </source>
</evidence>
<keyword evidence="11" id="KW-0256">Endoplasmic reticulum</keyword>
<feature type="transmembrane region" description="Helical" evidence="21">
    <location>
        <begin position="198"/>
        <end position="231"/>
    </location>
</feature>
<feature type="transmembrane region" description="Helical" evidence="21">
    <location>
        <begin position="416"/>
        <end position="436"/>
    </location>
</feature>
<dbReference type="InParanoid" id="F6XU15"/>
<reference evidence="25" key="1">
    <citation type="journal article" date="2002" name="Science">
        <title>The draft genome of Ciona intestinalis: insights into chordate and vertebrate origins.</title>
        <authorList>
            <person name="Dehal P."/>
            <person name="Satou Y."/>
            <person name="Campbell R.K."/>
            <person name="Chapman J."/>
            <person name="Degnan B."/>
            <person name="De Tomaso A."/>
            <person name="Davidson B."/>
            <person name="Di Gregorio A."/>
            <person name="Gelpke M."/>
            <person name="Goodstein D.M."/>
            <person name="Harafuji N."/>
            <person name="Hastings K.E."/>
            <person name="Ho I."/>
            <person name="Hotta K."/>
            <person name="Huang W."/>
            <person name="Kawashima T."/>
            <person name="Lemaire P."/>
            <person name="Martinez D."/>
            <person name="Meinertzhagen I.A."/>
            <person name="Necula S."/>
            <person name="Nonaka M."/>
            <person name="Putnam N."/>
            <person name="Rash S."/>
            <person name="Saiga H."/>
            <person name="Satake M."/>
            <person name="Terry A."/>
            <person name="Yamada L."/>
            <person name="Wang H.G."/>
            <person name="Awazu S."/>
            <person name="Azumi K."/>
            <person name="Boore J."/>
            <person name="Branno M."/>
            <person name="Chin-Bow S."/>
            <person name="DeSantis R."/>
            <person name="Doyle S."/>
            <person name="Francino P."/>
            <person name="Keys D.N."/>
            <person name="Haga S."/>
            <person name="Hayashi H."/>
            <person name="Hino K."/>
            <person name="Imai K.S."/>
            <person name="Inaba K."/>
            <person name="Kano S."/>
            <person name="Kobayashi K."/>
            <person name="Kobayashi M."/>
            <person name="Lee B.I."/>
            <person name="Makabe K.W."/>
            <person name="Manohar C."/>
            <person name="Matassi G."/>
            <person name="Medina M."/>
            <person name="Mochizuki Y."/>
            <person name="Mount S."/>
            <person name="Morishita T."/>
            <person name="Miura S."/>
            <person name="Nakayama A."/>
            <person name="Nishizaka S."/>
            <person name="Nomoto H."/>
            <person name="Ohta F."/>
            <person name="Oishi K."/>
            <person name="Rigoutsos I."/>
            <person name="Sano M."/>
            <person name="Sasaki A."/>
            <person name="Sasakura Y."/>
            <person name="Shoguchi E."/>
            <person name="Shin-i T."/>
            <person name="Spagnuolo A."/>
            <person name="Stainier D."/>
            <person name="Suzuki M.M."/>
            <person name="Tassy O."/>
            <person name="Takatori N."/>
            <person name="Tokuoka M."/>
            <person name="Yagi K."/>
            <person name="Yoshizaki F."/>
            <person name="Wada S."/>
            <person name="Zhang C."/>
            <person name="Hyatt P.D."/>
            <person name="Larimer F."/>
            <person name="Detter C."/>
            <person name="Doggett N."/>
            <person name="Glavina T."/>
            <person name="Hawkins T."/>
            <person name="Richardson P."/>
            <person name="Lucas S."/>
            <person name="Kohara Y."/>
            <person name="Levine M."/>
            <person name="Satoh N."/>
            <person name="Rokhsar D.S."/>
        </authorList>
    </citation>
    <scope>NUCLEOTIDE SEQUENCE [LARGE SCALE GENOMIC DNA]</scope>
</reference>
<comment type="pathway">
    <text evidence="4">Protein modification; protein glycosylation.</text>
</comment>
<feature type="transmembrane region" description="Helical" evidence="21">
    <location>
        <begin position="121"/>
        <end position="139"/>
    </location>
</feature>
<sequence length="687" mass="77305">KMATGGLVGGLEGIRNPGALTSLIIVVVLALCCLIAFASRLFAVIRFESIIHEFDPWFNYRATHRLSTFGYYDFLNWFDERAWYPLGRIVGGTIYPGLMVTAGLLHWILNSLHITVHIRDVCVFLAPLFSGLTSIATFFLTKELWSSGAGLFAACFIAIVPGYISRSVAGSYDNEGVAIFALQFTYFLWIKALKKGSVFWAVCCALSYFYMVSAWGGYVFIINLIPLHVFVLLLMQRFSSRVYVAYTTFFILGLLLSMQIPFVGFQPIRTSEHMASAGVFLLLQVYCFLDYVRSRTTKQQFRSLFFLAILIMCVVLVVGVVALTYAGYIAPWSGRFYSLWDTGYAKIHIPIIASVSEHQPTTWSSFFFDLHVLSCTFPVGIWLCIHKINDERVFVVLYAVFAAYFAGVMVRLMLTLTPVVCMLAGITFSATLSYFIKNNDNGEYAMVGDDDDSEGDEAQNAESQSPRSLYDKAGKSNRAPPTGGKKNKQEFVGLGANVKGLVMMSFLLMLMLFVVHCTWVTSNAYSSPSVVLASYNNDGSRVILDDFREAYHWLRQNTHDRARVMSWWDYGYQIAGMANRTTLVDNNTWNNSHIALVGKAMASTEDKSIEIMRMLDVDYVLIIFGGMIGYSGDDINKFLWMVRIAEGEHPGDIKESKYFTQNGEFRVDQGGSPSLLNCLMYKMSYYR</sequence>
<keyword evidence="10" id="KW-0479">Metal-binding</keyword>
<keyword evidence="15" id="KW-0325">Glycoprotein</keyword>
<accession>F6XU15</accession>